<comment type="caution">
    <text evidence="8">The sequence shown here is derived from an EMBL/GenBank/DDBJ whole genome shotgun (WGS) entry which is preliminary data.</text>
</comment>
<dbReference type="InterPro" id="IPR007861">
    <property type="entry name" value="DNA_mismatch_repair_MutS_clamp"/>
</dbReference>
<dbReference type="SUPFAM" id="SSF53150">
    <property type="entry name" value="DNA repair protein MutS, domain II"/>
    <property type="match status" value="1"/>
</dbReference>
<dbReference type="EMBL" id="JBFCZG010000010">
    <property type="protein sequence ID" value="KAL3417891.1"/>
    <property type="molecule type" value="Genomic_DNA"/>
</dbReference>
<feature type="region of interest" description="Disordered" evidence="6">
    <location>
        <begin position="836"/>
        <end position="857"/>
    </location>
</feature>
<dbReference type="Gene3D" id="3.40.50.300">
    <property type="entry name" value="P-loop containing nucleotide triphosphate hydrolases"/>
    <property type="match status" value="1"/>
</dbReference>
<dbReference type="SMART" id="SM00533">
    <property type="entry name" value="MUTSd"/>
    <property type="match status" value="1"/>
</dbReference>
<dbReference type="SMART" id="SM00534">
    <property type="entry name" value="MUTSac"/>
    <property type="match status" value="1"/>
</dbReference>
<dbReference type="Pfam" id="PF05192">
    <property type="entry name" value="MutS_III"/>
    <property type="match status" value="1"/>
</dbReference>
<protein>
    <submittedName>
        <fullName evidence="8">MutS domain V</fullName>
    </submittedName>
</protein>
<evidence type="ECO:0000259" key="7">
    <source>
        <dbReference type="PROSITE" id="PS00486"/>
    </source>
</evidence>
<dbReference type="InterPro" id="IPR011184">
    <property type="entry name" value="DNA_mismatch_repair_Msh2"/>
</dbReference>
<dbReference type="InterPro" id="IPR000432">
    <property type="entry name" value="DNA_mismatch_repair_MutS_C"/>
</dbReference>
<gene>
    <name evidence="8" type="ORF">PVAG01_10901</name>
</gene>
<accession>A0ABR4P478</accession>
<keyword evidence="5" id="KW-0469">Meiosis</keyword>
<dbReference type="Pfam" id="PF00488">
    <property type="entry name" value="MutS_V"/>
    <property type="match status" value="1"/>
</dbReference>
<dbReference type="InterPro" id="IPR045076">
    <property type="entry name" value="MutS"/>
</dbReference>
<proteinExistence type="inferred from homology"/>
<evidence type="ECO:0000256" key="5">
    <source>
        <dbReference type="ARBA" id="ARBA00023254"/>
    </source>
</evidence>
<dbReference type="InterPro" id="IPR027417">
    <property type="entry name" value="P-loop_NTPase"/>
</dbReference>
<evidence type="ECO:0000256" key="3">
    <source>
        <dbReference type="ARBA" id="ARBA00022840"/>
    </source>
</evidence>
<evidence type="ECO:0000313" key="9">
    <source>
        <dbReference type="Proteomes" id="UP001629113"/>
    </source>
</evidence>
<keyword evidence="2" id="KW-0547">Nucleotide-binding</keyword>
<evidence type="ECO:0000256" key="4">
    <source>
        <dbReference type="ARBA" id="ARBA00023125"/>
    </source>
</evidence>
<dbReference type="SUPFAM" id="SSF48334">
    <property type="entry name" value="DNA repair protein MutS, domain III"/>
    <property type="match status" value="1"/>
</dbReference>
<comment type="similarity">
    <text evidence="1">Belongs to the DNA mismatch repair MutS family.</text>
</comment>
<dbReference type="PANTHER" id="PTHR11361">
    <property type="entry name" value="DNA MISMATCH REPAIR PROTEIN MUTS FAMILY MEMBER"/>
    <property type="match status" value="1"/>
</dbReference>
<feature type="domain" description="DNA mismatch repair proteins mutS family" evidence="7">
    <location>
        <begin position="661"/>
        <end position="677"/>
    </location>
</feature>
<evidence type="ECO:0000256" key="2">
    <source>
        <dbReference type="ARBA" id="ARBA00022741"/>
    </source>
</evidence>
<dbReference type="InterPro" id="IPR036678">
    <property type="entry name" value="MutS_con_dom_sf"/>
</dbReference>
<dbReference type="PROSITE" id="PS00486">
    <property type="entry name" value="DNA_MISMATCH_REPAIR_2"/>
    <property type="match status" value="1"/>
</dbReference>
<evidence type="ECO:0000313" key="8">
    <source>
        <dbReference type="EMBL" id="KAL3417891.1"/>
    </source>
</evidence>
<dbReference type="InterPro" id="IPR007696">
    <property type="entry name" value="DNA_mismatch_repair_MutS_core"/>
</dbReference>
<dbReference type="InterPro" id="IPR007860">
    <property type="entry name" value="DNA_mmatch_repair_MutS_con_dom"/>
</dbReference>
<sequence>MDLLSGPSRQSTTHSTTTIATSYQYPYGYSDSVSQAPRPSTVRPSTGYRSRAASTIGGGKSQQIICAVSKGRGTSPTVGMAFVNISTGEAVLSQICDTQFYVKTLHKLQVFDPTIILLIPSQEPFGTKSQMEEVIRENIIGAQITSVDRRYWSEKTGIDYINQLAFEDEVRAITFAVEGNYFATCCLSAAIKYLEHNMNLSFALHSLRIKFQPSEGCMMIDLSTIQSLELIQNLHNPKSKECLFGLMNQTLTRMGSRLLRSSIVQPSTQKEVLQKRYSSLEELTMKCEMFISVRRALKPIDDVEKLLTELILIPRVPDIYYAEQSINRILMLKSFLKQVPDVYAALLDAGANLLVEIREYCHPDNVNPTLGSINGVINEDVKYESRPLDLRNQRTYAVKSGVNGLLDVARQIFKEATDDVHEHVASLSQQLEVQIQLKFEPGRRYYIRIHENEFTGKSIPDVLVKIFPRKGYFECMTIGLMKLNQRIEDSHLEVVLQSDKTIKILLDEVRADVATLFKVCQGIAMLDMIAGFCQLATDSSDYSRPDIDEVLHIQAGRHPIKEKFQVERYVPNNVFASYGTRFQIITGCNMSGKSTYIRTVALMTVMAQVGSFVPATTASFPIVKQLFARVSTDDSIEANVSTFASEMRETAFILRNMDKHSIIIIDELGRGTSTRDGLPIAISIAEALIKSKAMVWFVTHFQELGHILSNRPGVVSRHLDVDMSDEDKMIMLYRLRDGVAKEQHYGLALARVVGLPSQMLEIAVEVSQRIEENTAAKKASSKTLLVAKRRKLVLALKSTLEAARDGSMDKKALVEWLRKVQLEFVHRMAAIDRDMVSEDQDEAMTEAGDSWIGRESN</sequence>
<evidence type="ECO:0000256" key="1">
    <source>
        <dbReference type="ARBA" id="ARBA00006271"/>
    </source>
</evidence>
<dbReference type="Proteomes" id="UP001629113">
    <property type="component" value="Unassembled WGS sequence"/>
</dbReference>
<keyword evidence="9" id="KW-1185">Reference proteome</keyword>
<reference evidence="8 9" key="1">
    <citation type="submission" date="2024-06" db="EMBL/GenBank/DDBJ databases">
        <title>Complete genome of Phlyctema vagabunda strain 19-DSS-EL-015.</title>
        <authorList>
            <person name="Fiorenzani C."/>
        </authorList>
    </citation>
    <scope>NUCLEOTIDE SEQUENCE [LARGE SCALE GENOMIC DNA]</scope>
    <source>
        <strain evidence="8 9">19-DSS-EL-015</strain>
    </source>
</reference>
<organism evidence="8 9">
    <name type="scientific">Phlyctema vagabunda</name>
    <dbReference type="NCBI Taxonomy" id="108571"/>
    <lineage>
        <taxon>Eukaryota</taxon>
        <taxon>Fungi</taxon>
        <taxon>Dikarya</taxon>
        <taxon>Ascomycota</taxon>
        <taxon>Pezizomycotina</taxon>
        <taxon>Leotiomycetes</taxon>
        <taxon>Helotiales</taxon>
        <taxon>Dermateaceae</taxon>
        <taxon>Phlyctema</taxon>
    </lineage>
</organism>
<dbReference type="PIRSF" id="PIRSF005813">
    <property type="entry name" value="MSH2"/>
    <property type="match status" value="1"/>
</dbReference>
<feature type="compositionally biased region" description="Polar residues" evidence="6">
    <location>
        <begin position="31"/>
        <end position="48"/>
    </location>
</feature>
<keyword evidence="4" id="KW-0238">DNA-binding</keyword>
<dbReference type="Gene3D" id="1.10.1420.10">
    <property type="match status" value="2"/>
</dbReference>
<dbReference type="Pfam" id="PF05188">
    <property type="entry name" value="MutS_II"/>
    <property type="match status" value="1"/>
</dbReference>
<evidence type="ECO:0000256" key="6">
    <source>
        <dbReference type="SAM" id="MobiDB-lite"/>
    </source>
</evidence>
<keyword evidence="3" id="KW-0067">ATP-binding</keyword>
<feature type="region of interest" description="Disordered" evidence="6">
    <location>
        <begin position="30"/>
        <end position="55"/>
    </location>
</feature>
<name>A0ABR4P478_9HELO</name>
<dbReference type="PANTHER" id="PTHR11361:SF21">
    <property type="entry name" value="MUTS PROTEIN HOMOLOG 4"/>
    <property type="match status" value="1"/>
</dbReference>
<dbReference type="Gene3D" id="3.30.420.110">
    <property type="entry name" value="MutS, connector domain"/>
    <property type="match status" value="1"/>
</dbReference>
<dbReference type="Pfam" id="PF05190">
    <property type="entry name" value="MutS_IV"/>
    <property type="match status" value="1"/>
</dbReference>
<dbReference type="InterPro" id="IPR036187">
    <property type="entry name" value="DNA_mismatch_repair_MutS_sf"/>
</dbReference>
<dbReference type="SUPFAM" id="SSF52540">
    <property type="entry name" value="P-loop containing nucleoside triphosphate hydrolases"/>
    <property type="match status" value="1"/>
</dbReference>